<reference evidence="2 3" key="1">
    <citation type="submission" date="2018-09" db="EMBL/GenBank/DDBJ databases">
        <title>Sphingomonas peninsula sp. nov., isolated from fildes peninsula, Antarctic soil.</title>
        <authorList>
            <person name="Yingchao G."/>
        </authorList>
    </citation>
    <scope>NUCLEOTIDE SEQUENCE [LARGE SCALE GENOMIC DNA]</scope>
    <source>
        <strain evidence="2 3">YZ-8</strain>
        <plasmid evidence="2 3">unnamed2</plasmid>
    </source>
</reference>
<organism evidence="2 3">
    <name type="scientific">Sphingomonas paeninsulae</name>
    <dbReference type="NCBI Taxonomy" id="2319844"/>
    <lineage>
        <taxon>Bacteria</taxon>
        <taxon>Pseudomonadati</taxon>
        <taxon>Pseudomonadota</taxon>
        <taxon>Alphaproteobacteria</taxon>
        <taxon>Sphingomonadales</taxon>
        <taxon>Sphingomonadaceae</taxon>
        <taxon>Sphingomonas</taxon>
    </lineage>
</organism>
<evidence type="ECO:0000313" key="3">
    <source>
        <dbReference type="Proteomes" id="UP000276254"/>
    </source>
</evidence>
<dbReference type="KEGG" id="spha:D3Y57_00305"/>
<evidence type="ECO:0000313" key="2">
    <source>
        <dbReference type="EMBL" id="AYJ84593.1"/>
    </source>
</evidence>
<geneLocation type="plasmid" evidence="2">
    <name>unnamed2</name>
</geneLocation>
<keyword evidence="2" id="KW-0614">Plasmid</keyword>
<dbReference type="Proteomes" id="UP000276254">
    <property type="component" value="Plasmid unnamed2"/>
</dbReference>
<sequence length="90" mass="9169">MLDREAGWCAGPIAIIADQARTRNAGRNGHGGKSQNCQFVPHSLAADPPPDRAIGKAADGFLMRKASSESAALAPGLNGVSALISESSLA</sequence>
<evidence type="ECO:0000256" key="1">
    <source>
        <dbReference type="SAM" id="MobiDB-lite"/>
    </source>
</evidence>
<proteinExistence type="predicted"/>
<dbReference type="AlphaFoldDB" id="A0A494TBM9"/>
<dbReference type="EMBL" id="CP032827">
    <property type="protein sequence ID" value="AYJ84593.1"/>
    <property type="molecule type" value="Genomic_DNA"/>
</dbReference>
<accession>A0A494TBM9</accession>
<keyword evidence="3" id="KW-1185">Reference proteome</keyword>
<name>A0A494TBM9_SPHPE</name>
<feature type="region of interest" description="Disordered" evidence="1">
    <location>
        <begin position="24"/>
        <end position="51"/>
    </location>
</feature>
<protein>
    <submittedName>
        <fullName evidence="2">Uncharacterized protein</fullName>
    </submittedName>
</protein>
<gene>
    <name evidence="2" type="ORF">D3Y57_00305</name>
</gene>